<dbReference type="PANTHER" id="PTHR43214">
    <property type="entry name" value="TWO-COMPONENT RESPONSE REGULATOR"/>
    <property type="match status" value="1"/>
</dbReference>
<evidence type="ECO:0000256" key="4">
    <source>
        <dbReference type="PROSITE-ProRule" id="PRU00169"/>
    </source>
</evidence>
<keyword evidence="7" id="KW-1185">Reference proteome</keyword>
<dbReference type="InterPro" id="IPR036388">
    <property type="entry name" value="WH-like_DNA-bd_sf"/>
</dbReference>
<keyword evidence="4" id="KW-0597">Phosphoprotein</keyword>
<dbReference type="Gene3D" id="3.40.50.2300">
    <property type="match status" value="1"/>
</dbReference>
<dbReference type="PANTHER" id="PTHR43214:SF24">
    <property type="entry name" value="TRANSCRIPTIONAL REGULATORY PROTEIN NARL-RELATED"/>
    <property type="match status" value="1"/>
</dbReference>
<dbReference type="Gene3D" id="1.10.10.10">
    <property type="entry name" value="Winged helix-like DNA-binding domain superfamily/Winged helix DNA-binding domain"/>
    <property type="match status" value="1"/>
</dbReference>
<dbReference type="SUPFAM" id="SSF46894">
    <property type="entry name" value="C-terminal effector domain of the bipartite response regulators"/>
    <property type="match status" value="1"/>
</dbReference>
<dbReference type="InterPro" id="IPR001789">
    <property type="entry name" value="Sig_transdc_resp-reg_receiver"/>
</dbReference>
<name>A0ABX2TJ87_9PROT</name>
<dbReference type="SUPFAM" id="SSF52172">
    <property type="entry name" value="CheY-like"/>
    <property type="match status" value="1"/>
</dbReference>
<evidence type="ECO:0000256" key="2">
    <source>
        <dbReference type="ARBA" id="ARBA00023125"/>
    </source>
</evidence>
<dbReference type="EMBL" id="JABFDB010000025">
    <property type="protein sequence ID" value="NYZ23228.1"/>
    <property type="molecule type" value="Genomic_DNA"/>
</dbReference>
<evidence type="ECO:0000259" key="5">
    <source>
        <dbReference type="PROSITE" id="PS50110"/>
    </source>
</evidence>
<protein>
    <submittedName>
        <fullName evidence="6">Response regulator transcription factor</fullName>
    </submittedName>
</protein>
<evidence type="ECO:0000256" key="3">
    <source>
        <dbReference type="ARBA" id="ARBA00023163"/>
    </source>
</evidence>
<evidence type="ECO:0000313" key="7">
    <source>
        <dbReference type="Proteomes" id="UP000584642"/>
    </source>
</evidence>
<dbReference type="Proteomes" id="UP000584642">
    <property type="component" value="Unassembled WGS sequence"/>
</dbReference>
<dbReference type="CDD" id="cd17535">
    <property type="entry name" value="REC_NarL-like"/>
    <property type="match status" value="1"/>
</dbReference>
<organism evidence="6 7">
    <name type="scientific">Azospirillum oleiclasticum</name>
    <dbReference type="NCBI Taxonomy" id="2735135"/>
    <lineage>
        <taxon>Bacteria</taxon>
        <taxon>Pseudomonadati</taxon>
        <taxon>Pseudomonadota</taxon>
        <taxon>Alphaproteobacteria</taxon>
        <taxon>Rhodospirillales</taxon>
        <taxon>Azospirillaceae</taxon>
        <taxon>Azospirillum</taxon>
    </lineage>
</organism>
<dbReference type="InterPro" id="IPR058245">
    <property type="entry name" value="NreC/VraR/RcsB-like_REC"/>
</dbReference>
<dbReference type="InterPro" id="IPR039420">
    <property type="entry name" value="WalR-like"/>
</dbReference>
<evidence type="ECO:0000313" key="6">
    <source>
        <dbReference type="EMBL" id="NYZ23228.1"/>
    </source>
</evidence>
<dbReference type="RefSeq" id="WP_180285000.1">
    <property type="nucleotide sequence ID" value="NZ_JABFDB010000025.1"/>
</dbReference>
<dbReference type="Pfam" id="PF00072">
    <property type="entry name" value="Response_reg"/>
    <property type="match status" value="1"/>
</dbReference>
<sequence length="246" mass="27337">MRILIAEDDPLHRAFLRTTLERLLPAGADILEAADGMVAEALARDGTLDAAVLDLQMPRLSGAEVARAIWRRRPATRILFWSNYADEAYVRGVSKIVPSAAVYGYVLKSASEDRIRFALRGVLIEEQCVIDREIWGVHHRANDRRQGLTEFEYEALVDIALGLTDRAIGQRRNLSIRGVQSRLHGLYDKLGIHGQGDGEDAGAGPFNPRSRAVFAGFARGLLNTDGLEREDARLAAWLKERGHRSD</sequence>
<comment type="caution">
    <text evidence="6">The sequence shown here is derived from an EMBL/GenBank/DDBJ whole genome shotgun (WGS) entry which is preliminary data.</text>
</comment>
<keyword evidence="3" id="KW-0804">Transcription</keyword>
<dbReference type="InterPro" id="IPR011006">
    <property type="entry name" value="CheY-like_superfamily"/>
</dbReference>
<feature type="modified residue" description="4-aspartylphosphate" evidence="4">
    <location>
        <position position="54"/>
    </location>
</feature>
<accession>A0ABX2TJ87</accession>
<evidence type="ECO:0000256" key="1">
    <source>
        <dbReference type="ARBA" id="ARBA00023015"/>
    </source>
</evidence>
<dbReference type="InterPro" id="IPR016032">
    <property type="entry name" value="Sig_transdc_resp-reg_C-effctor"/>
</dbReference>
<feature type="domain" description="Response regulatory" evidence="5">
    <location>
        <begin position="2"/>
        <end position="123"/>
    </location>
</feature>
<gene>
    <name evidence="6" type="ORF">HND93_26270</name>
</gene>
<keyword evidence="2" id="KW-0238">DNA-binding</keyword>
<keyword evidence="1" id="KW-0805">Transcription regulation</keyword>
<dbReference type="SMART" id="SM00448">
    <property type="entry name" value="REC"/>
    <property type="match status" value="1"/>
</dbReference>
<reference evidence="6 7" key="1">
    <citation type="submission" date="2020-05" db="EMBL/GenBank/DDBJ databases">
        <title>Azospirillum oleiclasticum sp. nov, a nitrogen-fixing and heavy crude oil-emulsifying bacterium isolated from the crude oil of Yumen Oilfield.</title>
        <authorList>
            <person name="Wu D."/>
            <person name="Cai M."/>
            <person name="Zhang X."/>
        </authorList>
    </citation>
    <scope>NUCLEOTIDE SEQUENCE [LARGE SCALE GENOMIC DNA]</scope>
    <source>
        <strain evidence="6 7">ROY-1-1-2</strain>
    </source>
</reference>
<dbReference type="PROSITE" id="PS50110">
    <property type="entry name" value="RESPONSE_REGULATORY"/>
    <property type="match status" value="1"/>
</dbReference>
<proteinExistence type="predicted"/>